<feature type="compositionally biased region" description="Basic and acidic residues" evidence="1">
    <location>
        <begin position="75"/>
        <end position="89"/>
    </location>
</feature>
<dbReference type="Proteomes" id="UP000220635">
    <property type="component" value="Unassembled WGS sequence"/>
</dbReference>
<evidence type="ECO:0000256" key="1">
    <source>
        <dbReference type="SAM" id="MobiDB-lite"/>
    </source>
</evidence>
<dbReference type="AlphaFoldDB" id="A0A2A8PXY3"/>
<dbReference type="OrthoDB" id="191045at2"/>
<organism evidence="2 3">
    <name type="scientific">Bacillus cereus</name>
    <dbReference type="NCBI Taxonomy" id="1396"/>
    <lineage>
        <taxon>Bacteria</taxon>
        <taxon>Bacillati</taxon>
        <taxon>Bacillota</taxon>
        <taxon>Bacilli</taxon>
        <taxon>Bacillales</taxon>
        <taxon>Bacillaceae</taxon>
        <taxon>Bacillus</taxon>
        <taxon>Bacillus cereus group</taxon>
    </lineage>
</organism>
<dbReference type="RefSeq" id="WP_098380577.1">
    <property type="nucleotide sequence ID" value="NZ_NTWE01000020.1"/>
</dbReference>
<evidence type="ECO:0000313" key="2">
    <source>
        <dbReference type="EMBL" id="PEW02833.1"/>
    </source>
</evidence>
<feature type="region of interest" description="Disordered" evidence="1">
    <location>
        <begin position="75"/>
        <end position="112"/>
    </location>
</feature>
<dbReference type="EMBL" id="NTWE01000020">
    <property type="protein sequence ID" value="PEW02833.1"/>
    <property type="molecule type" value="Genomic_DNA"/>
</dbReference>
<feature type="compositionally biased region" description="Polar residues" evidence="1">
    <location>
        <begin position="30"/>
        <end position="55"/>
    </location>
</feature>
<reference evidence="2 3" key="1">
    <citation type="submission" date="2017-09" db="EMBL/GenBank/DDBJ databases">
        <title>Large-scale bioinformatics analysis of Bacillus genomes uncovers conserved roles of natural products in bacterial physiology.</title>
        <authorList>
            <consortium name="Agbiome Team Llc"/>
            <person name="Bleich R.M."/>
            <person name="Grubbs K.J."/>
            <person name="Santa Maria K.C."/>
            <person name="Allen S.E."/>
            <person name="Farag S."/>
            <person name="Shank E.A."/>
            <person name="Bowers A."/>
        </authorList>
    </citation>
    <scope>NUCLEOTIDE SEQUENCE [LARGE SCALE GENOMIC DNA]</scope>
    <source>
        <strain evidence="2 3">AFS010695</strain>
    </source>
</reference>
<gene>
    <name evidence="2" type="ORF">CN425_07855</name>
</gene>
<protein>
    <submittedName>
        <fullName evidence="2">Uncharacterized protein</fullName>
    </submittedName>
</protein>
<accession>A0A2A8PXY3</accession>
<comment type="caution">
    <text evidence="2">The sequence shown here is derived from an EMBL/GenBank/DDBJ whole genome shotgun (WGS) entry which is preliminary data.</text>
</comment>
<name>A0A2A8PXY3_BACCE</name>
<feature type="region of interest" description="Disordered" evidence="1">
    <location>
        <begin position="30"/>
        <end position="58"/>
    </location>
</feature>
<evidence type="ECO:0000313" key="3">
    <source>
        <dbReference type="Proteomes" id="UP000220635"/>
    </source>
</evidence>
<proteinExistence type="predicted"/>
<sequence>MRKKKILGCIIAILFVISLQFNLISAISNEENSETQSKTAPSIPYTFQNTTNSEDPTGYWTKEKMENAIPVDAIKKDVTSESVPKEKKSPSIGKPVNVSEPVAPENNQCFNK</sequence>